<accession>A0A7W7AC22</accession>
<name>A0A7W7AC22_9SPHN</name>
<dbReference type="EMBL" id="JACHOA010000004">
    <property type="protein sequence ID" value="MBB4614258.1"/>
    <property type="molecule type" value="Genomic_DNA"/>
</dbReference>
<dbReference type="InterPro" id="IPR009100">
    <property type="entry name" value="AcylCoA_DH/oxidase_NM_dom_sf"/>
</dbReference>
<dbReference type="GO" id="GO:0005886">
    <property type="term" value="C:plasma membrane"/>
    <property type="evidence" value="ECO:0007669"/>
    <property type="project" value="TreeGrafter"/>
</dbReference>
<dbReference type="InterPro" id="IPR009075">
    <property type="entry name" value="AcylCo_DH/oxidase_C"/>
</dbReference>
<protein>
    <submittedName>
        <fullName evidence="10">Alkylation response protein AidB-like acyl-CoA dehydrogenase</fullName>
    </submittedName>
</protein>
<dbReference type="InterPro" id="IPR052161">
    <property type="entry name" value="Mycobact_Acyl-CoA_DH"/>
</dbReference>
<evidence type="ECO:0000256" key="1">
    <source>
        <dbReference type="ARBA" id="ARBA00001974"/>
    </source>
</evidence>
<feature type="domain" description="Acyl-CoA oxidase/dehydrogenase middle" evidence="8">
    <location>
        <begin position="128"/>
        <end position="222"/>
    </location>
</feature>
<dbReference type="InterPro" id="IPR013786">
    <property type="entry name" value="AcylCoA_DH/ox_N"/>
</dbReference>
<dbReference type="InterPro" id="IPR046373">
    <property type="entry name" value="Acyl-CoA_Oxase/DH_mid-dom_sf"/>
</dbReference>
<dbReference type="InterPro" id="IPR036250">
    <property type="entry name" value="AcylCo_DH-like_C"/>
</dbReference>
<keyword evidence="5 6" id="KW-0560">Oxidoreductase</keyword>
<dbReference type="Gene3D" id="1.10.540.10">
    <property type="entry name" value="Acyl-CoA dehydrogenase/oxidase, N-terminal domain"/>
    <property type="match status" value="1"/>
</dbReference>
<evidence type="ECO:0000259" key="7">
    <source>
        <dbReference type="Pfam" id="PF00441"/>
    </source>
</evidence>
<dbReference type="Gene3D" id="2.40.110.10">
    <property type="entry name" value="Butyryl-CoA Dehydrogenase, subunit A, domain 2"/>
    <property type="match status" value="1"/>
</dbReference>
<dbReference type="InterPro" id="IPR006091">
    <property type="entry name" value="Acyl-CoA_Oxase/DH_mid-dom"/>
</dbReference>
<proteinExistence type="inferred from homology"/>
<comment type="cofactor">
    <cofactor evidence="1 6">
        <name>FAD</name>
        <dbReference type="ChEBI" id="CHEBI:57692"/>
    </cofactor>
</comment>
<dbReference type="SUPFAM" id="SSF47203">
    <property type="entry name" value="Acyl-CoA dehydrogenase C-terminal domain-like"/>
    <property type="match status" value="1"/>
</dbReference>
<feature type="domain" description="Acyl-CoA dehydrogenase/oxidase C-terminal" evidence="7">
    <location>
        <begin position="234"/>
        <end position="388"/>
    </location>
</feature>
<dbReference type="PANTHER" id="PTHR43292">
    <property type="entry name" value="ACYL-COA DEHYDROGENASE"/>
    <property type="match status" value="1"/>
</dbReference>
<evidence type="ECO:0000256" key="3">
    <source>
        <dbReference type="ARBA" id="ARBA00022630"/>
    </source>
</evidence>
<dbReference type="Pfam" id="PF00441">
    <property type="entry name" value="Acyl-CoA_dh_1"/>
    <property type="match status" value="1"/>
</dbReference>
<evidence type="ECO:0000313" key="10">
    <source>
        <dbReference type="EMBL" id="MBB4614258.1"/>
    </source>
</evidence>
<reference evidence="10 11" key="1">
    <citation type="submission" date="2020-08" db="EMBL/GenBank/DDBJ databases">
        <title>Genomic Encyclopedia of Type Strains, Phase IV (KMG-IV): sequencing the most valuable type-strain genomes for metagenomic binning, comparative biology and taxonomic classification.</title>
        <authorList>
            <person name="Goeker M."/>
        </authorList>
    </citation>
    <scope>NUCLEOTIDE SEQUENCE [LARGE SCALE GENOMIC DNA]</scope>
    <source>
        <strain evidence="10 11">DSM 17507</strain>
    </source>
</reference>
<dbReference type="PANTHER" id="PTHR43292:SF3">
    <property type="entry name" value="ACYL-COA DEHYDROGENASE FADE29"/>
    <property type="match status" value="1"/>
</dbReference>
<comment type="caution">
    <text evidence="10">The sequence shown here is derived from an EMBL/GenBank/DDBJ whole genome shotgun (WGS) entry which is preliminary data.</text>
</comment>
<evidence type="ECO:0000256" key="4">
    <source>
        <dbReference type="ARBA" id="ARBA00022827"/>
    </source>
</evidence>
<dbReference type="SUPFAM" id="SSF56645">
    <property type="entry name" value="Acyl-CoA dehydrogenase NM domain-like"/>
    <property type="match status" value="1"/>
</dbReference>
<dbReference type="AlphaFoldDB" id="A0A7W7AC22"/>
<evidence type="ECO:0000256" key="6">
    <source>
        <dbReference type="RuleBase" id="RU362125"/>
    </source>
</evidence>
<evidence type="ECO:0000259" key="9">
    <source>
        <dbReference type="Pfam" id="PF02771"/>
    </source>
</evidence>
<keyword evidence="4 6" id="KW-0274">FAD</keyword>
<dbReference type="Pfam" id="PF02771">
    <property type="entry name" value="Acyl-CoA_dh_N"/>
    <property type="match status" value="1"/>
</dbReference>
<evidence type="ECO:0000259" key="8">
    <source>
        <dbReference type="Pfam" id="PF02770"/>
    </source>
</evidence>
<dbReference type="FunFam" id="2.40.110.10:FF:000011">
    <property type="entry name" value="Acyl-CoA dehydrogenase FadE34"/>
    <property type="match status" value="1"/>
</dbReference>
<dbReference type="Pfam" id="PF02770">
    <property type="entry name" value="Acyl-CoA_dh_M"/>
    <property type="match status" value="1"/>
</dbReference>
<evidence type="ECO:0000256" key="2">
    <source>
        <dbReference type="ARBA" id="ARBA00009347"/>
    </source>
</evidence>
<dbReference type="InterPro" id="IPR037069">
    <property type="entry name" value="AcylCoA_DH/ox_N_sf"/>
</dbReference>
<keyword evidence="11" id="KW-1185">Reference proteome</keyword>
<sequence>MMIIDLREDVGAFRSAIRDWIAQTLPSDWAEVADRGTEDEAVEYQRWWFAELAKQGLSVPHWPSEFGGVGLGIAGQMIVADEMARAGTPPLNVFVVTLNHLPGTLIPCGNADQRARYLPAASKGVVWCQGFSEPGAGSDLASLRCRAVRDGDHYVINGQKIWSSMSRFAKHCILLVRTDPNVAKHAGISFLIMDMDTPGLEVRRIEQIDGQADFSELFLTDVRVPVANLVGAENDGWRVAQATLASERGVLAFEAGERRRHMLEDYYRNAVAVKAAWLEDDEFRRQFMTHLADLQASRRMIRQLLHDHENGEAHATTAMASARIKLFQTTLIQKIAELVARLEGLDGHLRQPFNSQRRFVGMFDYLNSFGWTISGGTNEIMRNVIAERDLGLPRG</sequence>
<dbReference type="Gene3D" id="1.20.140.10">
    <property type="entry name" value="Butyryl-CoA Dehydrogenase, subunit A, domain 3"/>
    <property type="match status" value="1"/>
</dbReference>
<dbReference type="GO" id="GO:0016627">
    <property type="term" value="F:oxidoreductase activity, acting on the CH-CH group of donors"/>
    <property type="evidence" value="ECO:0007669"/>
    <property type="project" value="InterPro"/>
</dbReference>
<evidence type="ECO:0000256" key="5">
    <source>
        <dbReference type="ARBA" id="ARBA00023002"/>
    </source>
</evidence>
<keyword evidence="3 6" id="KW-0285">Flavoprotein</keyword>
<gene>
    <name evidence="10" type="ORF">GGR37_002544</name>
</gene>
<feature type="domain" description="Acyl-CoA dehydrogenase/oxidase N-terminal" evidence="9">
    <location>
        <begin position="11"/>
        <end position="124"/>
    </location>
</feature>
<dbReference type="GO" id="GO:0050660">
    <property type="term" value="F:flavin adenine dinucleotide binding"/>
    <property type="evidence" value="ECO:0007669"/>
    <property type="project" value="InterPro"/>
</dbReference>
<dbReference type="OrthoDB" id="9780544at2"/>
<organism evidence="10 11">
    <name type="scientific">Novosphingobium taihuense</name>
    <dbReference type="NCBI Taxonomy" id="260085"/>
    <lineage>
        <taxon>Bacteria</taxon>
        <taxon>Pseudomonadati</taxon>
        <taxon>Pseudomonadota</taxon>
        <taxon>Alphaproteobacteria</taxon>
        <taxon>Sphingomonadales</taxon>
        <taxon>Sphingomonadaceae</taxon>
        <taxon>Novosphingobium</taxon>
    </lineage>
</organism>
<dbReference type="Proteomes" id="UP000538566">
    <property type="component" value="Unassembled WGS sequence"/>
</dbReference>
<comment type="similarity">
    <text evidence="2 6">Belongs to the acyl-CoA dehydrogenase family.</text>
</comment>
<evidence type="ECO:0000313" key="11">
    <source>
        <dbReference type="Proteomes" id="UP000538566"/>
    </source>
</evidence>